<evidence type="ECO:0000313" key="3">
    <source>
        <dbReference type="Proteomes" id="UP001501532"/>
    </source>
</evidence>
<comment type="caution">
    <text evidence="2">The sequence shown here is derived from an EMBL/GenBank/DDBJ whole genome shotgun (WGS) entry which is preliminary data.</text>
</comment>
<evidence type="ECO:0000256" key="1">
    <source>
        <dbReference type="SAM" id="MobiDB-lite"/>
    </source>
</evidence>
<accession>A0ABP6L9G9</accession>
<feature type="region of interest" description="Disordered" evidence="1">
    <location>
        <begin position="78"/>
        <end position="99"/>
    </location>
</feature>
<gene>
    <name evidence="2" type="ORF">GCM10010448_18960</name>
</gene>
<sequence>MKETDTENLFVGNMGVADVPEPRGGGGGHTPAPRPVWVRGALRRHPEKQAKNSSAMPPFTSCGRIRGKGALCDVALNPQVSPPIDARMPWLPATASGRR</sequence>
<name>A0ABP6L9G9_9ACTN</name>
<proteinExistence type="predicted"/>
<protein>
    <submittedName>
        <fullName evidence="2">Uncharacterized protein</fullName>
    </submittedName>
</protein>
<keyword evidence="3" id="KW-1185">Reference proteome</keyword>
<dbReference type="EMBL" id="BAAAUF010000013">
    <property type="protein sequence ID" value="GAA3036797.1"/>
    <property type="molecule type" value="Genomic_DNA"/>
</dbReference>
<feature type="region of interest" description="Disordered" evidence="1">
    <location>
        <begin position="1"/>
        <end position="35"/>
    </location>
</feature>
<organism evidence="2 3">
    <name type="scientific">Streptomyces glomeratus</name>
    <dbReference type="NCBI Taxonomy" id="284452"/>
    <lineage>
        <taxon>Bacteria</taxon>
        <taxon>Bacillati</taxon>
        <taxon>Actinomycetota</taxon>
        <taxon>Actinomycetes</taxon>
        <taxon>Kitasatosporales</taxon>
        <taxon>Streptomycetaceae</taxon>
        <taxon>Streptomyces</taxon>
    </lineage>
</organism>
<evidence type="ECO:0000313" key="2">
    <source>
        <dbReference type="EMBL" id="GAA3036797.1"/>
    </source>
</evidence>
<reference evidence="3" key="1">
    <citation type="journal article" date="2019" name="Int. J. Syst. Evol. Microbiol.">
        <title>The Global Catalogue of Microorganisms (GCM) 10K type strain sequencing project: providing services to taxonomists for standard genome sequencing and annotation.</title>
        <authorList>
            <consortium name="The Broad Institute Genomics Platform"/>
            <consortium name="The Broad Institute Genome Sequencing Center for Infectious Disease"/>
            <person name="Wu L."/>
            <person name="Ma J."/>
        </authorList>
    </citation>
    <scope>NUCLEOTIDE SEQUENCE [LARGE SCALE GENOMIC DNA]</scope>
    <source>
        <strain evidence="3">JCM 9091</strain>
    </source>
</reference>
<dbReference type="Proteomes" id="UP001501532">
    <property type="component" value="Unassembled WGS sequence"/>
</dbReference>